<dbReference type="Proteomes" id="UP000286415">
    <property type="component" value="Unassembled WGS sequence"/>
</dbReference>
<evidence type="ECO:0000313" key="2">
    <source>
        <dbReference type="EMBL" id="KAG5445993.1"/>
    </source>
</evidence>
<proteinExistence type="predicted"/>
<name>A0A8T1MA17_CLOSI</name>
<evidence type="ECO:0000313" key="3">
    <source>
        <dbReference type="Proteomes" id="UP000286415"/>
    </source>
</evidence>
<dbReference type="EMBL" id="NIRI02000056">
    <property type="protein sequence ID" value="KAG5445993.1"/>
    <property type="molecule type" value="Genomic_DNA"/>
</dbReference>
<comment type="caution">
    <text evidence="2">The sequence shown here is derived from an EMBL/GenBank/DDBJ whole genome shotgun (WGS) entry which is preliminary data.</text>
</comment>
<protein>
    <submittedName>
        <fullName evidence="2">Uncharacterized protein</fullName>
    </submittedName>
</protein>
<reference evidence="2 3" key="2">
    <citation type="journal article" date="2021" name="Genomics">
        <title>High-quality reference genome for Clonorchis sinensis.</title>
        <authorList>
            <person name="Young N.D."/>
            <person name="Stroehlein A.J."/>
            <person name="Kinkar L."/>
            <person name="Wang T."/>
            <person name="Sohn W.M."/>
            <person name="Chang B.C.H."/>
            <person name="Kaur P."/>
            <person name="Weisz D."/>
            <person name="Dudchenko O."/>
            <person name="Aiden E.L."/>
            <person name="Korhonen P.K."/>
            <person name="Gasser R.B."/>
        </authorList>
    </citation>
    <scope>NUCLEOTIDE SEQUENCE [LARGE SCALE GENOMIC DNA]</scope>
    <source>
        <strain evidence="2">Cs-k2</strain>
    </source>
</reference>
<feature type="region of interest" description="Disordered" evidence="1">
    <location>
        <begin position="27"/>
        <end position="161"/>
    </location>
</feature>
<dbReference type="AlphaFoldDB" id="A0A8T1MA17"/>
<accession>A0A8T1MA17</accession>
<dbReference type="OrthoDB" id="6258415at2759"/>
<evidence type="ECO:0000256" key="1">
    <source>
        <dbReference type="SAM" id="MobiDB-lite"/>
    </source>
</evidence>
<gene>
    <name evidence="2" type="ORF">CSKR_108122</name>
</gene>
<feature type="region of interest" description="Disordered" evidence="1">
    <location>
        <begin position="174"/>
        <end position="201"/>
    </location>
</feature>
<sequence length="348" mass="36525">MSGNQRSDNTLSALFESSQVLACVPISAPSPVVMPRRSGHTSEESPAPRRTSARIAAVQAASPAKSPVKSPRRKRQSAEPTKITSEDTESQQSQIKSEGSIEEINGLDTSSSTKDRDSVGDSQELPSKKAKVDGQPDEETEKPTGVNEATPKKSEVSEVAPAVVESTPIISTEVSELIPKVPDEVPPTETESPMNEAPAPISTEAVDFEVVEKTDVPAADSAEVEAAVSVQGEDGQLLVGFVQVDKDELPSATSLEVKQVTPSEQPADHVIGRVIEDAPTVHVPSLNSVNGDSKHTAPLDVPPTTEQIEPEIHSKLPAIIETAVQPSSTPAAGDGAVVDAISPETIPQ</sequence>
<keyword evidence="3" id="KW-1185">Reference proteome</keyword>
<organism evidence="2 3">
    <name type="scientific">Clonorchis sinensis</name>
    <name type="common">Chinese liver fluke</name>
    <dbReference type="NCBI Taxonomy" id="79923"/>
    <lineage>
        <taxon>Eukaryota</taxon>
        <taxon>Metazoa</taxon>
        <taxon>Spiralia</taxon>
        <taxon>Lophotrochozoa</taxon>
        <taxon>Platyhelminthes</taxon>
        <taxon>Trematoda</taxon>
        <taxon>Digenea</taxon>
        <taxon>Opisthorchiida</taxon>
        <taxon>Opisthorchiata</taxon>
        <taxon>Opisthorchiidae</taxon>
        <taxon>Clonorchis</taxon>
    </lineage>
</organism>
<reference evidence="2 3" key="1">
    <citation type="journal article" date="2018" name="Biotechnol. Adv.">
        <title>Improved genomic resources and new bioinformatic workflow for the carcinogenic parasite Clonorchis sinensis: Biotechnological implications.</title>
        <authorList>
            <person name="Wang D."/>
            <person name="Korhonen P.K."/>
            <person name="Gasser R.B."/>
            <person name="Young N.D."/>
        </authorList>
    </citation>
    <scope>NUCLEOTIDE SEQUENCE [LARGE SCALE GENOMIC DNA]</scope>
    <source>
        <strain evidence="2">Cs-k2</strain>
    </source>
</reference>